<dbReference type="Proteomes" id="UP001224392">
    <property type="component" value="Unassembled WGS sequence"/>
</dbReference>
<gene>
    <name evidence="2" type="ORF">MNKW57_16410</name>
</gene>
<keyword evidence="1" id="KW-0812">Transmembrane</keyword>
<protein>
    <submittedName>
        <fullName evidence="2">Uncharacterized protein</fullName>
    </submittedName>
</protein>
<evidence type="ECO:0000313" key="2">
    <source>
        <dbReference type="EMBL" id="GMG87320.1"/>
    </source>
</evidence>
<feature type="transmembrane region" description="Helical" evidence="1">
    <location>
        <begin position="75"/>
        <end position="96"/>
    </location>
</feature>
<comment type="caution">
    <text evidence="2">The sequence shown here is derived from an EMBL/GenBank/DDBJ whole genome shotgun (WGS) entry which is preliminary data.</text>
</comment>
<keyword evidence="1" id="KW-1133">Transmembrane helix</keyword>
<name>A0ABQ6LZ56_9GAMM</name>
<organism evidence="2 3">
    <name type="scientific">Biformimicrobium ophioploci</name>
    <dbReference type="NCBI Taxonomy" id="3036711"/>
    <lineage>
        <taxon>Bacteria</taxon>
        <taxon>Pseudomonadati</taxon>
        <taxon>Pseudomonadota</taxon>
        <taxon>Gammaproteobacteria</taxon>
        <taxon>Cellvibrionales</taxon>
        <taxon>Microbulbiferaceae</taxon>
        <taxon>Biformimicrobium</taxon>
    </lineage>
</organism>
<evidence type="ECO:0000256" key="1">
    <source>
        <dbReference type="SAM" id="Phobius"/>
    </source>
</evidence>
<keyword evidence="1" id="KW-0472">Membrane</keyword>
<accession>A0ABQ6LZ56</accession>
<feature type="transmembrane region" description="Helical" evidence="1">
    <location>
        <begin position="50"/>
        <end position="69"/>
    </location>
</feature>
<evidence type="ECO:0000313" key="3">
    <source>
        <dbReference type="Proteomes" id="UP001224392"/>
    </source>
</evidence>
<dbReference type="EMBL" id="BSYJ01000003">
    <property type="protein sequence ID" value="GMG87320.1"/>
    <property type="molecule type" value="Genomic_DNA"/>
</dbReference>
<sequence>MIITVPVMHMVQTPVDDIVNMVTMRHCLMSAARPMHMAATGMYRRTPVRVGVAHLNNVVVVVVLVRAVQVAVVNIVYVVTMTDGGMATAWAVVVIVV</sequence>
<reference evidence="2 3" key="1">
    <citation type="submission" date="2023-04" db="EMBL/GenBank/DDBJ databases">
        <title>Marinobulbifer ophiurae gen. nov., sp. Nov., isolate from tissue of brittle star Ophioplocus japonicus.</title>
        <authorList>
            <person name="Kawano K."/>
            <person name="Sawayama S."/>
            <person name="Nakagawa S."/>
        </authorList>
    </citation>
    <scope>NUCLEOTIDE SEQUENCE [LARGE SCALE GENOMIC DNA]</scope>
    <source>
        <strain evidence="2 3">NKW57</strain>
    </source>
</reference>
<keyword evidence="3" id="KW-1185">Reference proteome</keyword>
<proteinExistence type="predicted"/>